<sequence>MKDECEGHELLDLNRLFVKTAKMHRRIFQYEFQKLGLTEGQPKVLDYLHRHNGCSQKELAKHCHIQPATVTSLLAHLERRGLIYRQANQDDRRMTNVFLTEMGMELKYRINQAFRQIDDCLFEGFTSSERGQMKEYLERMYENLRRKEIEAHD</sequence>
<reference evidence="5" key="1">
    <citation type="journal article" date="2024" name="Int. J. Syst. Evol. Microbiol.">
        <title>Turicibacter faecis sp. nov., isolated from faeces of heart failure mouse model.</title>
        <authorList>
            <person name="Imamura Y."/>
            <person name="Motooka D."/>
            <person name="Nakajima Y."/>
            <person name="Ito S."/>
            <person name="Kitakaze M."/>
            <person name="Iida T."/>
            <person name="Nakamura S."/>
        </authorList>
    </citation>
    <scope>NUCLEOTIDE SEQUENCE</scope>
    <source>
        <strain evidence="5">TC023</strain>
    </source>
</reference>
<name>A0ABN6ZA16_9FIRM</name>
<dbReference type="InterPro" id="IPR023187">
    <property type="entry name" value="Tscrpt_reg_MarR-type_CS"/>
</dbReference>
<organism evidence="5 6">
    <name type="scientific">Turicibacter faecis</name>
    <dbReference type="NCBI Taxonomy" id="2963365"/>
    <lineage>
        <taxon>Bacteria</taxon>
        <taxon>Bacillati</taxon>
        <taxon>Bacillota</taxon>
        <taxon>Erysipelotrichia</taxon>
        <taxon>Erysipelotrichales</taxon>
        <taxon>Turicibacteraceae</taxon>
        <taxon>Turicibacter</taxon>
    </lineage>
</organism>
<evidence type="ECO:0000256" key="1">
    <source>
        <dbReference type="ARBA" id="ARBA00023015"/>
    </source>
</evidence>
<dbReference type="RefSeq" id="WP_161832002.1">
    <property type="nucleotide sequence ID" value="NZ_AP028127.1"/>
</dbReference>
<dbReference type="Gene3D" id="1.10.10.10">
    <property type="entry name" value="Winged helix-like DNA-binding domain superfamily/Winged helix DNA-binding domain"/>
    <property type="match status" value="1"/>
</dbReference>
<dbReference type="PROSITE" id="PS50995">
    <property type="entry name" value="HTH_MARR_2"/>
    <property type="match status" value="1"/>
</dbReference>
<keyword evidence="3" id="KW-0804">Transcription</keyword>
<keyword evidence="6" id="KW-1185">Reference proteome</keyword>
<evidence type="ECO:0000256" key="3">
    <source>
        <dbReference type="ARBA" id="ARBA00023163"/>
    </source>
</evidence>
<accession>A0ABN6ZA16</accession>
<evidence type="ECO:0000313" key="5">
    <source>
        <dbReference type="EMBL" id="BEH90692.1"/>
    </source>
</evidence>
<dbReference type="InterPro" id="IPR036388">
    <property type="entry name" value="WH-like_DNA-bd_sf"/>
</dbReference>
<evidence type="ECO:0000259" key="4">
    <source>
        <dbReference type="PROSITE" id="PS50995"/>
    </source>
</evidence>
<dbReference type="InterPro" id="IPR036390">
    <property type="entry name" value="WH_DNA-bd_sf"/>
</dbReference>
<dbReference type="PANTHER" id="PTHR42756:SF1">
    <property type="entry name" value="TRANSCRIPTIONAL REPRESSOR OF EMRAB OPERON"/>
    <property type="match status" value="1"/>
</dbReference>
<dbReference type="SUPFAM" id="SSF46785">
    <property type="entry name" value="Winged helix' DNA-binding domain"/>
    <property type="match status" value="1"/>
</dbReference>
<dbReference type="SMART" id="SM00347">
    <property type="entry name" value="HTH_MARR"/>
    <property type="match status" value="1"/>
</dbReference>
<dbReference type="PANTHER" id="PTHR42756">
    <property type="entry name" value="TRANSCRIPTIONAL REGULATOR, MARR"/>
    <property type="match status" value="1"/>
</dbReference>
<gene>
    <name evidence="5" type="ORF">T23_07940</name>
</gene>
<keyword evidence="2" id="KW-0238">DNA-binding</keyword>
<evidence type="ECO:0000256" key="2">
    <source>
        <dbReference type="ARBA" id="ARBA00023125"/>
    </source>
</evidence>
<keyword evidence="1" id="KW-0805">Transcription regulation</keyword>
<evidence type="ECO:0000313" key="6">
    <source>
        <dbReference type="Proteomes" id="UP001432099"/>
    </source>
</evidence>
<dbReference type="EMBL" id="AP028127">
    <property type="protein sequence ID" value="BEH90692.1"/>
    <property type="molecule type" value="Genomic_DNA"/>
</dbReference>
<protein>
    <submittedName>
        <fullName evidence="5">MarR family transcriptional regulator</fullName>
    </submittedName>
</protein>
<proteinExistence type="predicted"/>
<dbReference type="PROSITE" id="PS01117">
    <property type="entry name" value="HTH_MARR_1"/>
    <property type="match status" value="1"/>
</dbReference>
<dbReference type="Pfam" id="PF01047">
    <property type="entry name" value="MarR"/>
    <property type="match status" value="1"/>
</dbReference>
<dbReference type="PRINTS" id="PR00598">
    <property type="entry name" value="HTHMARR"/>
</dbReference>
<dbReference type="Proteomes" id="UP001432099">
    <property type="component" value="Chromosome"/>
</dbReference>
<feature type="domain" description="HTH marR-type" evidence="4">
    <location>
        <begin position="10"/>
        <end position="142"/>
    </location>
</feature>
<dbReference type="InterPro" id="IPR000835">
    <property type="entry name" value="HTH_MarR-typ"/>
</dbReference>